<feature type="compositionally biased region" description="Low complexity" evidence="1">
    <location>
        <begin position="130"/>
        <end position="149"/>
    </location>
</feature>
<evidence type="ECO:0000313" key="4">
    <source>
        <dbReference type="Proteomes" id="UP000800200"/>
    </source>
</evidence>
<accession>A0A6A6DQ48</accession>
<feature type="region of interest" description="Disordered" evidence="1">
    <location>
        <begin position="122"/>
        <end position="166"/>
    </location>
</feature>
<proteinExistence type="predicted"/>
<reference evidence="3" key="1">
    <citation type="journal article" date="2020" name="Stud. Mycol.">
        <title>101 Dothideomycetes genomes: a test case for predicting lifestyles and emergence of pathogens.</title>
        <authorList>
            <person name="Haridas S."/>
            <person name="Albert R."/>
            <person name="Binder M."/>
            <person name="Bloem J."/>
            <person name="Labutti K."/>
            <person name="Salamov A."/>
            <person name="Andreopoulos B."/>
            <person name="Baker S."/>
            <person name="Barry K."/>
            <person name="Bills G."/>
            <person name="Bluhm B."/>
            <person name="Cannon C."/>
            <person name="Castanera R."/>
            <person name="Culley D."/>
            <person name="Daum C."/>
            <person name="Ezra D."/>
            <person name="Gonzalez J."/>
            <person name="Henrissat B."/>
            <person name="Kuo A."/>
            <person name="Liang C."/>
            <person name="Lipzen A."/>
            <person name="Lutzoni F."/>
            <person name="Magnuson J."/>
            <person name="Mondo S."/>
            <person name="Nolan M."/>
            <person name="Ohm R."/>
            <person name="Pangilinan J."/>
            <person name="Park H.-J."/>
            <person name="Ramirez L."/>
            <person name="Alfaro M."/>
            <person name="Sun H."/>
            <person name="Tritt A."/>
            <person name="Yoshinaga Y."/>
            <person name="Zwiers L.-H."/>
            <person name="Turgeon B."/>
            <person name="Goodwin S."/>
            <person name="Spatafora J."/>
            <person name="Crous P."/>
            <person name="Grigoriev I."/>
        </authorList>
    </citation>
    <scope>NUCLEOTIDE SEQUENCE</scope>
    <source>
        <strain evidence="3">CBS 207.26</strain>
    </source>
</reference>
<evidence type="ECO:0000256" key="1">
    <source>
        <dbReference type="SAM" id="MobiDB-lite"/>
    </source>
</evidence>
<evidence type="ECO:0000256" key="2">
    <source>
        <dbReference type="SAM" id="SignalP"/>
    </source>
</evidence>
<organism evidence="3 4">
    <name type="scientific">Zopfia rhizophila CBS 207.26</name>
    <dbReference type="NCBI Taxonomy" id="1314779"/>
    <lineage>
        <taxon>Eukaryota</taxon>
        <taxon>Fungi</taxon>
        <taxon>Dikarya</taxon>
        <taxon>Ascomycota</taxon>
        <taxon>Pezizomycotina</taxon>
        <taxon>Dothideomycetes</taxon>
        <taxon>Dothideomycetes incertae sedis</taxon>
        <taxon>Zopfiaceae</taxon>
        <taxon>Zopfia</taxon>
    </lineage>
</organism>
<name>A0A6A6DQ48_9PEZI</name>
<keyword evidence="2" id="KW-0732">Signal</keyword>
<dbReference type="AlphaFoldDB" id="A0A6A6DQ48"/>
<protein>
    <submittedName>
        <fullName evidence="3">Uncharacterized protein</fullName>
    </submittedName>
</protein>
<feature type="signal peptide" evidence="2">
    <location>
        <begin position="1"/>
        <end position="18"/>
    </location>
</feature>
<keyword evidence="4" id="KW-1185">Reference proteome</keyword>
<gene>
    <name evidence="3" type="ORF">K469DRAFT_272286</name>
</gene>
<dbReference type="EMBL" id="ML994657">
    <property type="protein sequence ID" value="KAF2180502.1"/>
    <property type="molecule type" value="Genomic_DNA"/>
</dbReference>
<feature type="chain" id="PRO_5025421539" evidence="2">
    <location>
        <begin position="19"/>
        <end position="238"/>
    </location>
</feature>
<evidence type="ECO:0000313" key="3">
    <source>
        <dbReference type="EMBL" id="KAF2180502.1"/>
    </source>
</evidence>
<sequence>MHSFILLTLLTLTTSTLAFPLGKIFDVIFQRDVTATDDCGFLSCPPVPTGTGGLPIGTSVPFPTGTSIPTVTGSVSAIPQAVQTLNPRIVRKLSINYNLPPATTVPGGPGPSLAPEEYLELHKERRQQGTDTSLPSFSLLDPSDTPTLTGTGGLPTGTGTFPTGGDEPFFPTTFATLTRGPQPTATGDLGFGPELPELPGGGNWWEQIQEWLQTLGPIFGGKKNKNENEKRDNFMRWV</sequence>
<dbReference type="Proteomes" id="UP000800200">
    <property type="component" value="Unassembled WGS sequence"/>
</dbReference>
<feature type="compositionally biased region" description="Low complexity" evidence="1">
    <location>
        <begin position="157"/>
        <end position="166"/>
    </location>
</feature>